<gene>
    <name evidence="2" type="ORF">MARPO_0061s0143</name>
</gene>
<sequence>MATRSDSASGMGICGESASSAEPRSKPKELVSARSEPGAAARERGGKGPGARGQGPGGGAGAGAIPSPSSYSQTSSGQLIPSSDRAHHSSNLTHARQIWSRLKWRLFAGNRSLTGLMELETRVLGPAAAAAASGKYRYTIGPAYFLEFPGMLYRGTRDKFLNGLDHE</sequence>
<dbReference type="EMBL" id="KZ772733">
    <property type="protein sequence ID" value="PTQ36903.1"/>
    <property type="molecule type" value="Genomic_DNA"/>
</dbReference>
<keyword evidence="3" id="KW-1185">Reference proteome</keyword>
<proteinExistence type="predicted"/>
<organism evidence="2 3">
    <name type="scientific">Marchantia polymorpha</name>
    <name type="common">Common liverwort</name>
    <name type="synonym">Marchantia aquatica</name>
    <dbReference type="NCBI Taxonomy" id="3197"/>
    <lineage>
        <taxon>Eukaryota</taxon>
        <taxon>Viridiplantae</taxon>
        <taxon>Streptophyta</taxon>
        <taxon>Embryophyta</taxon>
        <taxon>Marchantiophyta</taxon>
        <taxon>Marchantiopsida</taxon>
        <taxon>Marchantiidae</taxon>
        <taxon>Marchantiales</taxon>
        <taxon>Marchantiaceae</taxon>
        <taxon>Marchantia</taxon>
    </lineage>
</organism>
<protein>
    <submittedName>
        <fullName evidence="2">Uncharacterized protein</fullName>
    </submittedName>
</protein>
<dbReference type="AlphaFoldDB" id="A0A2R6WST0"/>
<feature type="compositionally biased region" description="Gly residues" evidence="1">
    <location>
        <begin position="47"/>
        <end position="62"/>
    </location>
</feature>
<accession>A0A2R6WST0</accession>
<dbReference type="Proteomes" id="UP000244005">
    <property type="component" value="Unassembled WGS sequence"/>
</dbReference>
<feature type="region of interest" description="Disordered" evidence="1">
    <location>
        <begin position="1"/>
        <end position="88"/>
    </location>
</feature>
<reference evidence="3" key="1">
    <citation type="journal article" date="2017" name="Cell">
        <title>Insights into land plant evolution garnered from the Marchantia polymorpha genome.</title>
        <authorList>
            <person name="Bowman J.L."/>
            <person name="Kohchi T."/>
            <person name="Yamato K.T."/>
            <person name="Jenkins J."/>
            <person name="Shu S."/>
            <person name="Ishizaki K."/>
            <person name="Yamaoka S."/>
            <person name="Nishihama R."/>
            <person name="Nakamura Y."/>
            <person name="Berger F."/>
            <person name="Adam C."/>
            <person name="Aki S.S."/>
            <person name="Althoff F."/>
            <person name="Araki T."/>
            <person name="Arteaga-Vazquez M.A."/>
            <person name="Balasubrmanian S."/>
            <person name="Barry K."/>
            <person name="Bauer D."/>
            <person name="Boehm C.R."/>
            <person name="Briginshaw L."/>
            <person name="Caballero-Perez J."/>
            <person name="Catarino B."/>
            <person name="Chen F."/>
            <person name="Chiyoda S."/>
            <person name="Chovatia M."/>
            <person name="Davies K.M."/>
            <person name="Delmans M."/>
            <person name="Demura T."/>
            <person name="Dierschke T."/>
            <person name="Dolan L."/>
            <person name="Dorantes-Acosta A.E."/>
            <person name="Eklund D.M."/>
            <person name="Florent S.N."/>
            <person name="Flores-Sandoval E."/>
            <person name="Fujiyama A."/>
            <person name="Fukuzawa H."/>
            <person name="Galik B."/>
            <person name="Grimanelli D."/>
            <person name="Grimwood J."/>
            <person name="Grossniklaus U."/>
            <person name="Hamada T."/>
            <person name="Haseloff J."/>
            <person name="Hetherington A.J."/>
            <person name="Higo A."/>
            <person name="Hirakawa Y."/>
            <person name="Hundley H.N."/>
            <person name="Ikeda Y."/>
            <person name="Inoue K."/>
            <person name="Inoue S.I."/>
            <person name="Ishida S."/>
            <person name="Jia Q."/>
            <person name="Kakita M."/>
            <person name="Kanazawa T."/>
            <person name="Kawai Y."/>
            <person name="Kawashima T."/>
            <person name="Kennedy M."/>
            <person name="Kinose K."/>
            <person name="Kinoshita T."/>
            <person name="Kohara Y."/>
            <person name="Koide E."/>
            <person name="Komatsu K."/>
            <person name="Kopischke S."/>
            <person name="Kubo M."/>
            <person name="Kyozuka J."/>
            <person name="Lagercrantz U."/>
            <person name="Lin S.S."/>
            <person name="Lindquist E."/>
            <person name="Lipzen A.M."/>
            <person name="Lu C.W."/>
            <person name="De Luna E."/>
            <person name="Martienssen R.A."/>
            <person name="Minamino N."/>
            <person name="Mizutani M."/>
            <person name="Mizutani M."/>
            <person name="Mochizuki N."/>
            <person name="Monte I."/>
            <person name="Mosher R."/>
            <person name="Nagasaki H."/>
            <person name="Nakagami H."/>
            <person name="Naramoto S."/>
            <person name="Nishitani K."/>
            <person name="Ohtani M."/>
            <person name="Okamoto T."/>
            <person name="Okumura M."/>
            <person name="Phillips J."/>
            <person name="Pollak B."/>
            <person name="Reinders A."/>
            <person name="Rovekamp M."/>
            <person name="Sano R."/>
            <person name="Sawa S."/>
            <person name="Schmid M.W."/>
            <person name="Shirakawa M."/>
            <person name="Solano R."/>
            <person name="Spunde A."/>
            <person name="Suetsugu N."/>
            <person name="Sugano S."/>
            <person name="Sugiyama A."/>
            <person name="Sun R."/>
            <person name="Suzuki Y."/>
            <person name="Takenaka M."/>
            <person name="Takezawa D."/>
            <person name="Tomogane H."/>
            <person name="Tsuzuki M."/>
            <person name="Ueda T."/>
            <person name="Umeda M."/>
            <person name="Ward J.M."/>
            <person name="Watanabe Y."/>
            <person name="Yazaki K."/>
            <person name="Yokoyama R."/>
            <person name="Yoshitake Y."/>
            <person name="Yotsui I."/>
            <person name="Zachgo S."/>
            <person name="Schmutz J."/>
        </authorList>
    </citation>
    <scope>NUCLEOTIDE SEQUENCE [LARGE SCALE GENOMIC DNA]</scope>
    <source>
        <strain evidence="3">Tak-1</strain>
    </source>
</reference>
<name>A0A2R6WST0_MARPO</name>
<evidence type="ECO:0000256" key="1">
    <source>
        <dbReference type="SAM" id="MobiDB-lite"/>
    </source>
</evidence>
<evidence type="ECO:0000313" key="2">
    <source>
        <dbReference type="EMBL" id="PTQ36903.1"/>
    </source>
</evidence>
<evidence type="ECO:0000313" key="3">
    <source>
        <dbReference type="Proteomes" id="UP000244005"/>
    </source>
</evidence>
<feature type="compositionally biased region" description="Low complexity" evidence="1">
    <location>
        <begin position="63"/>
        <end position="76"/>
    </location>
</feature>